<proteinExistence type="predicted"/>
<dbReference type="AlphaFoldDB" id="A0A0F4ESG7"/>
<comment type="caution">
    <text evidence="1">The sequence shown here is derived from an EMBL/GenBank/DDBJ whole genome shotgun (WGS) entry which is preliminary data.</text>
</comment>
<reference evidence="1 2" key="1">
    <citation type="journal article" date="2015" name="Proc. Natl. Acad. Sci. U.S.A.">
        <title>Insight into the evolution and origin of leprosy bacilli from the genome sequence of Mycobacterium lepromatosis.</title>
        <authorList>
            <person name="Singh P."/>
            <person name="Benjak A."/>
            <person name="Schuenemann V.J."/>
            <person name="Herbig A."/>
            <person name="Avanzi C."/>
            <person name="Busso P."/>
            <person name="Nieselt K."/>
            <person name="Krause J."/>
            <person name="Vera-Cabrera L."/>
            <person name="Cole S.T."/>
        </authorList>
    </citation>
    <scope>NUCLEOTIDE SEQUENCE [LARGE SCALE GENOMIC DNA]</scope>
    <source>
        <strain evidence="1 2">Mx1-22A</strain>
    </source>
</reference>
<evidence type="ECO:0000313" key="2">
    <source>
        <dbReference type="Proteomes" id="UP000053699"/>
    </source>
</evidence>
<dbReference type="EMBL" id="JRPY01000015">
    <property type="protein sequence ID" value="KJX75774.1"/>
    <property type="molecule type" value="Genomic_DNA"/>
</dbReference>
<gene>
    <name evidence="1" type="primary">arsC</name>
    <name evidence="1" type="ORF">MLPM_0247</name>
</gene>
<accession>A0A0F4ESG7</accession>
<evidence type="ECO:0000313" key="1">
    <source>
        <dbReference type="EMBL" id="KJX75774.1"/>
    </source>
</evidence>
<dbReference type="STRING" id="480418.GCA_000975265_02061"/>
<name>A0A0F4ESG7_9MYCO</name>
<dbReference type="InterPro" id="IPR036249">
    <property type="entry name" value="Thioredoxin-like_sf"/>
</dbReference>
<dbReference type="PATRIC" id="fig|480418.6.peg.588"/>
<sequence>MVTDQGGPRGTTVIYHNPNCSTSCKRVNLLQGKDFDHRIAKYFECATIPERANLATPTGPMLAPPCVNVNRSMPK</sequence>
<dbReference type="Gene3D" id="3.40.30.10">
    <property type="entry name" value="Glutaredoxin"/>
    <property type="match status" value="1"/>
</dbReference>
<dbReference type="Proteomes" id="UP000053699">
    <property type="component" value="Unassembled WGS sequence"/>
</dbReference>
<keyword evidence="2" id="KW-1185">Reference proteome</keyword>
<dbReference type="SUPFAM" id="SSF52833">
    <property type="entry name" value="Thioredoxin-like"/>
    <property type="match status" value="1"/>
</dbReference>
<protein>
    <submittedName>
        <fullName evidence="1">Arsenate reductase</fullName>
    </submittedName>
</protein>
<organism evidence="1 2">
    <name type="scientific">Mycobacterium lepromatosis</name>
    <dbReference type="NCBI Taxonomy" id="480418"/>
    <lineage>
        <taxon>Bacteria</taxon>
        <taxon>Bacillati</taxon>
        <taxon>Actinomycetota</taxon>
        <taxon>Actinomycetes</taxon>
        <taxon>Mycobacteriales</taxon>
        <taxon>Mycobacteriaceae</taxon>
        <taxon>Mycobacterium</taxon>
    </lineage>
</organism>